<evidence type="ECO:0000313" key="12">
    <source>
        <dbReference type="EMBL" id="KXT29261.1"/>
    </source>
</evidence>
<dbReference type="Gene3D" id="2.60.260.20">
    <property type="entry name" value="Urease metallochaperone UreE, N-terminal domain"/>
    <property type="match status" value="2"/>
</dbReference>
<comment type="caution">
    <text evidence="8">Lacks conserved residue(s) required for the propagation of feature annotation.</text>
</comment>
<protein>
    <recommendedName>
        <fullName evidence="7 8">Chaperone protein DnaJ</fullName>
    </recommendedName>
</protein>
<dbReference type="EMBL" id="JHUK01000002">
    <property type="protein sequence ID" value="RAM57845.1"/>
    <property type="molecule type" value="Genomic_DNA"/>
</dbReference>
<dbReference type="OrthoDB" id="9779889at2"/>
<dbReference type="InterPro" id="IPR001305">
    <property type="entry name" value="HSP_DnaJ_Cys-rich_dom"/>
</dbReference>
<feature type="domain" description="CR-type" evidence="11">
    <location>
        <begin position="136"/>
        <end position="218"/>
    </location>
</feature>
<feature type="binding site" evidence="8">
    <location>
        <position position="169"/>
    </location>
    <ligand>
        <name>Zn(2+)</name>
        <dbReference type="ChEBI" id="CHEBI:29105"/>
        <label>2</label>
    </ligand>
</feature>
<dbReference type="PANTHER" id="PTHR43096:SF52">
    <property type="entry name" value="DNAJ HOMOLOG 1, MITOCHONDRIAL-RELATED"/>
    <property type="match status" value="1"/>
</dbReference>
<dbReference type="HAMAP" id="MF_01152">
    <property type="entry name" value="DnaJ"/>
    <property type="match status" value="1"/>
</dbReference>
<dbReference type="SUPFAM" id="SSF49493">
    <property type="entry name" value="HSP40/DnaJ peptide-binding domain"/>
    <property type="match status" value="2"/>
</dbReference>
<dbReference type="Pfam" id="PF00684">
    <property type="entry name" value="DnaJ_CXXCXGXG"/>
    <property type="match status" value="1"/>
</dbReference>
<dbReference type="PROSITE" id="PS51188">
    <property type="entry name" value="ZF_CR"/>
    <property type="match status" value="1"/>
</dbReference>
<keyword evidence="5 8" id="KW-0143">Chaperone</keyword>
<keyword evidence="2 8" id="KW-0677">Repeat</keyword>
<evidence type="ECO:0000259" key="11">
    <source>
        <dbReference type="PROSITE" id="PS51188"/>
    </source>
</evidence>
<dbReference type="InterPro" id="IPR036410">
    <property type="entry name" value="HSP_DnaJ_Cys-rich_dom_sf"/>
</dbReference>
<dbReference type="CDD" id="cd10719">
    <property type="entry name" value="DnaJ_zf"/>
    <property type="match status" value="1"/>
</dbReference>
<sequence>MNQKKDYYEILGLSKNASKEEITKAYRELCKKFHPDLCKEKDAAKKFNEVQEAFKVLNDPQKKARYDRFGHNEFNNFNQNSSGFQGFNQSEFDFSDIFQGFEDIFSGQKRSHKKYSNKGEDKNIQITIDFVEAALGTKKNVKFNIEEDCKECKGTGARSSQDIKVCSYCNGSGYISSFQRTLIGNITTQQICPQCHKTGKTILNKCLICRGKKRANKIKTMQLDIPAGVEEDMTLKIANEGNGGSLGEMNGDLYVNIKVRPHDIFQRKNQDVYSTVYIDFFQAILGEVINVSTIYGIVSLKIPAGTQTDTKFRLKNKGIPYLQSSYKKGDHYIIVKVQTPTNLSNKEKELLQELKNIYKAKNYKKSKSSWFF</sequence>
<evidence type="ECO:0000256" key="5">
    <source>
        <dbReference type="ARBA" id="ARBA00023186"/>
    </source>
</evidence>
<dbReference type="GO" id="GO:0051082">
    <property type="term" value="F:unfolded protein binding"/>
    <property type="evidence" value="ECO:0007669"/>
    <property type="project" value="UniProtKB-UniRule"/>
</dbReference>
<dbReference type="InterPro" id="IPR001623">
    <property type="entry name" value="DnaJ_domain"/>
</dbReference>
<dbReference type="InterPro" id="IPR012724">
    <property type="entry name" value="DnaJ"/>
</dbReference>
<dbReference type="InterPro" id="IPR036869">
    <property type="entry name" value="J_dom_sf"/>
</dbReference>
<comment type="subcellular location">
    <subcellularLocation>
        <location evidence="8">Cytoplasm</location>
    </subcellularLocation>
</comment>
<dbReference type="GO" id="GO:0005524">
    <property type="term" value="F:ATP binding"/>
    <property type="evidence" value="ECO:0007669"/>
    <property type="project" value="InterPro"/>
</dbReference>
<feature type="binding site" evidence="8">
    <location>
        <position position="192"/>
    </location>
    <ligand>
        <name>Zn(2+)</name>
        <dbReference type="ChEBI" id="CHEBI:29105"/>
        <label>2</label>
    </ligand>
</feature>
<dbReference type="SUPFAM" id="SSF46565">
    <property type="entry name" value="Chaperone J-domain"/>
    <property type="match status" value="1"/>
</dbReference>
<reference evidence="13 15" key="1">
    <citation type="submission" date="2014-04" db="EMBL/GenBank/DDBJ databases">
        <title>Genome study of Napier grass stunt phytoplasma.</title>
        <authorList>
            <person name="Kawicha P."/>
            <person name="Dickinson M."/>
            <person name="Hodgetts J."/>
        </authorList>
    </citation>
    <scope>NUCLEOTIDE SEQUENCE [LARGE SCALE GENOMIC DNA]</scope>
    <source>
        <strain evidence="13 15">NGS-S10</strain>
    </source>
</reference>
<reference evidence="12 14" key="2">
    <citation type="submission" date="2016-02" db="EMBL/GenBank/DDBJ databases">
        <title>A draft genome sequence of Candidatus Phytoplasma oryzae strain Mbita1, the causative agent of Napier Grass stunt disease in Kenya.</title>
        <authorList>
            <person name="Fischer A."/>
            <person name="Santa-Cruz I."/>
            <person name="Wambua L."/>
            <person name="Olds C."/>
            <person name="Midega C."/>
            <person name="Dickinson M."/>
            <person name="Kawicha P."/>
            <person name="Khan Z."/>
            <person name="Masiga D."/>
            <person name="Jores J."/>
            <person name="Bernd S."/>
        </authorList>
    </citation>
    <scope>NUCLEOTIDE SEQUENCE [LARGE SCALE GENOMIC DNA]</scope>
    <source>
        <strain evidence="12">Mbita1</strain>
    </source>
</reference>
<accession>A0A139JQK4</accession>
<dbReference type="Gene3D" id="2.10.230.10">
    <property type="entry name" value="Heat shock protein DnaJ, cysteine-rich domain"/>
    <property type="match status" value="1"/>
</dbReference>
<keyword evidence="15" id="KW-1185">Reference proteome</keyword>
<comment type="subunit">
    <text evidence="8">Homodimer.</text>
</comment>
<dbReference type="SMART" id="SM00271">
    <property type="entry name" value="DnaJ"/>
    <property type="match status" value="1"/>
</dbReference>
<evidence type="ECO:0000313" key="15">
    <source>
        <dbReference type="Proteomes" id="UP000249343"/>
    </source>
</evidence>
<dbReference type="GO" id="GO:0005737">
    <property type="term" value="C:cytoplasm"/>
    <property type="evidence" value="ECO:0007669"/>
    <property type="project" value="UniProtKB-SubCell"/>
</dbReference>
<evidence type="ECO:0000259" key="10">
    <source>
        <dbReference type="PROSITE" id="PS50076"/>
    </source>
</evidence>
<feature type="domain" description="J" evidence="10">
    <location>
        <begin position="6"/>
        <end position="70"/>
    </location>
</feature>
<name>A0A139JQK4_9MOLU</name>
<evidence type="ECO:0000256" key="2">
    <source>
        <dbReference type="ARBA" id="ARBA00022737"/>
    </source>
</evidence>
<evidence type="ECO:0000256" key="1">
    <source>
        <dbReference type="ARBA" id="ARBA00022723"/>
    </source>
</evidence>
<dbReference type="FunFam" id="2.10.230.10:FF:000002">
    <property type="entry name" value="Molecular chaperone DnaJ"/>
    <property type="match status" value="1"/>
</dbReference>
<evidence type="ECO:0000256" key="7">
    <source>
        <dbReference type="ARBA" id="ARBA00067609"/>
    </source>
</evidence>
<evidence type="ECO:0000313" key="14">
    <source>
        <dbReference type="Proteomes" id="UP000070069"/>
    </source>
</evidence>
<dbReference type="GO" id="GO:0008270">
    <property type="term" value="F:zinc ion binding"/>
    <property type="evidence" value="ECO:0007669"/>
    <property type="project" value="UniProtKB-UniRule"/>
</dbReference>
<feature type="binding site" evidence="8">
    <location>
        <position position="149"/>
    </location>
    <ligand>
        <name>Zn(2+)</name>
        <dbReference type="ChEBI" id="CHEBI:29105"/>
        <label>1</label>
    </ligand>
</feature>
<evidence type="ECO:0000313" key="13">
    <source>
        <dbReference type="EMBL" id="RAM57845.1"/>
    </source>
</evidence>
<evidence type="ECO:0000256" key="9">
    <source>
        <dbReference type="PROSITE-ProRule" id="PRU00546"/>
    </source>
</evidence>
<dbReference type="FunFam" id="2.60.260.20:FF:000005">
    <property type="entry name" value="Chaperone protein dnaJ 1, mitochondrial"/>
    <property type="match status" value="1"/>
</dbReference>
<proteinExistence type="inferred from homology"/>
<comment type="cofactor">
    <cofactor evidence="8">
        <name>Zn(2+)</name>
        <dbReference type="ChEBI" id="CHEBI:29105"/>
    </cofactor>
    <text evidence="8">Binds 2 Zn(2+) ions per monomer.</text>
</comment>
<feature type="binding site" evidence="8">
    <location>
        <position position="152"/>
    </location>
    <ligand>
        <name>Zn(2+)</name>
        <dbReference type="ChEBI" id="CHEBI:29105"/>
        <label>1</label>
    </ligand>
</feature>
<feature type="zinc finger region" description="CR-type" evidence="9">
    <location>
        <begin position="136"/>
        <end position="218"/>
    </location>
</feature>
<dbReference type="PANTHER" id="PTHR43096">
    <property type="entry name" value="DNAJ HOMOLOG 1, MITOCHONDRIAL-RELATED"/>
    <property type="match status" value="1"/>
</dbReference>
<dbReference type="AlphaFoldDB" id="A0A139JQK4"/>
<dbReference type="CDD" id="cd06257">
    <property type="entry name" value="DnaJ"/>
    <property type="match status" value="1"/>
</dbReference>
<dbReference type="NCBIfam" id="NF008035">
    <property type="entry name" value="PRK10767.1"/>
    <property type="match status" value="1"/>
</dbReference>
<keyword evidence="1 8" id="KW-0479">Metal-binding</keyword>
<keyword evidence="8" id="KW-0346">Stress response</keyword>
<comment type="domain">
    <text evidence="8">The J domain is necessary and sufficient to stimulate DnaK ATPase activity. Zinc center 1 plays an important role in the autonomous, DnaK-independent chaperone activity of DnaJ. Zinc center 2 is essential for interaction with DnaK and for DnaJ activity.</text>
</comment>
<dbReference type="InterPro" id="IPR002939">
    <property type="entry name" value="DnaJ_C"/>
</dbReference>
<dbReference type="NCBIfam" id="TIGR02349">
    <property type="entry name" value="DnaJ_bact"/>
    <property type="match status" value="1"/>
</dbReference>
<dbReference type="Proteomes" id="UP000249343">
    <property type="component" value="Unassembled WGS sequence"/>
</dbReference>
<keyword evidence="4 8" id="KW-0862">Zinc</keyword>
<gene>
    <name evidence="8 12" type="primary">dnaJ</name>
    <name evidence="12" type="ORF">AXA84_0208</name>
    <name evidence="13" type="ORF">DH96_00765</name>
</gene>
<dbReference type="PROSITE" id="PS50076">
    <property type="entry name" value="DNAJ_2"/>
    <property type="match status" value="1"/>
</dbReference>
<evidence type="ECO:0000256" key="3">
    <source>
        <dbReference type="ARBA" id="ARBA00022771"/>
    </source>
</evidence>
<feature type="binding site" evidence="8">
    <location>
        <position position="209"/>
    </location>
    <ligand>
        <name>Zn(2+)</name>
        <dbReference type="ChEBI" id="CHEBI:29105"/>
        <label>1</label>
    </ligand>
</feature>
<dbReference type="GO" id="GO:0009408">
    <property type="term" value="P:response to heat"/>
    <property type="evidence" value="ECO:0007669"/>
    <property type="project" value="InterPro"/>
</dbReference>
<keyword evidence="8" id="KW-0963">Cytoplasm</keyword>
<dbReference type="SUPFAM" id="SSF57938">
    <property type="entry name" value="DnaJ/Hsp40 cysteine-rich domain"/>
    <property type="match status" value="1"/>
</dbReference>
<keyword evidence="8" id="KW-0235">DNA replication</keyword>
<comment type="function">
    <text evidence="8">Participates actively in the response to hyperosmotic and heat shock by preventing the aggregation of stress-denatured proteins and by disaggregating proteins, also in an autonomous, DnaK-independent fashion. Unfolded proteins bind initially to DnaJ; upon interaction with the DnaJ-bound protein, DnaK hydrolyzes its bound ATP, resulting in the formation of a stable complex. GrpE releases ADP from DnaK; ATP binding to DnaK triggers the release of the substrate protein, thus completing the reaction cycle. Several rounds of ATP-dependent interactions between DnaJ, DnaK and GrpE are required for fully efficient folding. Also involved, together with DnaK and GrpE, in the DNA replication of plasmids through activation of initiation proteins.</text>
</comment>
<dbReference type="Gene3D" id="1.10.287.110">
    <property type="entry name" value="DnaJ domain"/>
    <property type="match status" value="1"/>
</dbReference>
<dbReference type="PATRIC" id="fig|203274.3.peg.364"/>
<evidence type="ECO:0000256" key="4">
    <source>
        <dbReference type="ARBA" id="ARBA00022833"/>
    </source>
</evidence>
<dbReference type="EMBL" id="LTBM01000004">
    <property type="protein sequence ID" value="KXT29261.1"/>
    <property type="molecule type" value="Genomic_DNA"/>
</dbReference>
<dbReference type="Pfam" id="PF00226">
    <property type="entry name" value="DnaJ"/>
    <property type="match status" value="1"/>
</dbReference>
<feature type="binding site" evidence="8">
    <location>
        <position position="195"/>
    </location>
    <ligand>
        <name>Zn(2+)</name>
        <dbReference type="ChEBI" id="CHEBI:29105"/>
        <label>2</label>
    </ligand>
</feature>
<dbReference type="Pfam" id="PF01556">
    <property type="entry name" value="DnaJ_C"/>
    <property type="match status" value="1"/>
</dbReference>
<dbReference type="InterPro" id="IPR008971">
    <property type="entry name" value="HSP40/DnaJ_pept-bd"/>
</dbReference>
<dbReference type="PRINTS" id="PR00625">
    <property type="entry name" value="JDOMAIN"/>
</dbReference>
<dbReference type="GO" id="GO:0042026">
    <property type="term" value="P:protein refolding"/>
    <property type="evidence" value="ECO:0007669"/>
    <property type="project" value="TreeGrafter"/>
</dbReference>
<dbReference type="CDD" id="cd10747">
    <property type="entry name" value="DnaJ_C"/>
    <property type="match status" value="1"/>
</dbReference>
<dbReference type="RefSeq" id="WP_066540259.1">
    <property type="nucleotide sequence ID" value="NZ_JHUK01000002.1"/>
</dbReference>
<dbReference type="GO" id="GO:0006260">
    <property type="term" value="P:DNA replication"/>
    <property type="evidence" value="ECO:0007669"/>
    <property type="project" value="UniProtKB-KW"/>
</dbReference>
<comment type="similarity">
    <text evidence="6 8">Belongs to the DnaJ family.</text>
</comment>
<dbReference type="Proteomes" id="UP000070069">
    <property type="component" value="Unassembled WGS sequence"/>
</dbReference>
<feature type="binding site" evidence="8">
    <location>
        <position position="166"/>
    </location>
    <ligand>
        <name>Zn(2+)</name>
        <dbReference type="ChEBI" id="CHEBI:29105"/>
        <label>2</label>
    </ligand>
</feature>
<evidence type="ECO:0000256" key="8">
    <source>
        <dbReference type="HAMAP-Rule" id="MF_01152"/>
    </source>
</evidence>
<evidence type="ECO:0000256" key="6">
    <source>
        <dbReference type="ARBA" id="ARBA00061004"/>
    </source>
</evidence>
<organism evidence="12 14">
    <name type="scientific">Candidatus Phytoplasma oryzae</name>
    <dbReference type="NCBI Taxonomy" id="203274"/>
    <lineage>
        <taxon>Bacteria</taxon>
        <taxon>Bacillati</taxon>
        <taxon>Mycoplasmatota</taxon>
        <taxon>Mollicutes</taxon>
        <taxon>Acholeplasmatales</taxon>
        <taxon>Acholeplasmataceae</taxon>
        <taxon>Candidatus Phytoplasma</taxon>
        <taxon>16SrXI (Rice yellow dwarf group)</taxon>
    </lineage>
</organism>
<comment type="caution">
    <text evidence="12">The sequence shown here is derived from an EMBL/GenBank/DDBJ whole genome shotgun (WGS) entry which is preliminary data.</text>
</comment>
<dbReference type="GO" id="GO:0031072">
    <property type="term" value="F:heat shock protein binding"/>
    <property type="evidence" value="ECO:0007669"/>
    <property type="project" value="InterPro"/>
</dbReference>
<feature type="binding site" evidence="8">
    <location>
        <position position="206"/>
    </location>
    <ligand>
        <name>Zn(2+)</name>
        <dbReference type="ChEBI" id="CHEBI:29105"/>
        <label>1</label>
    </ligand>
</feature>
<keyword evidence="3 8" id="KW-0863">Zinc-finger</keyword>